<feature type="non-terminal residue" evidence="2">
    <location>
        <position position="1"/>
    </location>
</feature>
<proteinExistence type="predicted"/>
<organism evidence="2">
    <name type="scientific">marine metagenome</name>
    <dbReference type="NCBI Taxonomy" id="408172"/>
    <lineage>
        <taxon>unclassified sequences</taxon>
        <taxon>metagenomes</taxon>
        <taxon>ecological metagenomes</taxon>
    </lineage>
</organism>
<sequence>RKKKPLHARTMEKGHFSGKLGVAEREGSTF</sequence>
<reference evidence="2" key="1">
    <citation type="submission" date="2018-05" db="EMBL/GenBank/DDBJ databases">
        <authorList>
            <person name="Lanie J.A."/>
            <person name="Ng W.-L."/>
            <person name="Kazmierczak K.M."/>
            <person name="Andrzejewski T.M."/>
            <person name="Davidsen T.M."/>
            <person name="Wayne K.J."/>
            <person name="Tettelin H."/>
            <person name="Glass J.I."/>
            <person name="Rusch D."/>
            <person name="Podicherti R."/>
            <person name="Tsui H.-C.T."/>
            <person name="Winkler M.E."/>
        </authorList>
    </citation>
    <scope>NUCLEOTIDE SEQUENCE</scope>
</reference>
<gene>
    <name evidence="2" type="ORF">METZ01_LOCUS73968</name>
</gene>
<protein>
    <submittedName>
        <fullName evidence="2">Uncharacterized protein</fullName>
    </submittedName>
</protein>
<feature type="non-terminal residue" evidence="2">
    <location>
        <position position="30"/>
    </location>
</feature>
<dbReference type="AlphaFoldDB" id="A0A381TZ70"/>
<feature type="region of interest" description="Disordered" evidence="1">
    <location>
        <begin position="1"/>
        <end position="30"/>
    </location>
</feature>
<name>A0A381TZ70_9ZZZZ</name>
<evidence type="ECO:0000313" key="2">
    <source>
        <dbReference type="EMBL" id="SVA21114.1"/>
    </source>
</evidence>
<accession>A0A381TZ70</accession>
<evidence type="ECO:0000256" key="1">
    <source>
        <dbReference type="SAM" id="MobiDB-lite"/>
    </source>
</evidence>
<dbReference type="EMBL" id="UINC01005404">
    <property type="protein sequence ID" value="SVA21114.1"/>
    <property type="molecule type" value="Genomic_DNA"/>
</dbReference>